<name>A0A015JW44_RHIIW</name>
<comment type="caution">
    <text evidence="2">The sequence shown here is derived from an EMBL/GenBank/DDBJ whole genome shotgun (WGS) entry which is preliminary data.</text>
</comment>
<dbReference type="Proteomes" id="UP000022910">
    <property type="component" value="Unassembled WGS sequence"/>
</dbReference>
<feature type="region of interest" description="Disordered" evidence="1">
    <location>
        <begin position="105"/>
        <end position="151"/>
    </location>
</feature>
<feature type="compositionally biased region" description="Low complexity" evidence="1">
    <location>
        <begin position="105"/>
        <end position="132"/>
    </location>
</feature>
<gene>
    <name evidence="2" type="ORF">RirG_190190</name>
</gene>
<protein>
    <submittedName>
        <fullName evidence="2">Uncharacterized protein</fullName>
    </submittedName>
</protein>
<keyword evidence="3" id="KW-1185">Reference proteome</keyword>
<organism evidence="2 3">
    <name type="scientific">Rhizophagus irregularis (strain DAOM 197198w)</name>
    <name type="common">Glomus intraradices</name>
    <dbReference type="NCBI Taxonomy" id="1432141"/>
    <lineage>
        <taxon>Eukaryota</taxon>
        <taxon>Fungi</taxon>
        <taxon>Fungi incertae sedis</taxon>
        <taxon>Mucoromycota</taxon>
        <taxon>Glomeromycotina</taxon>
        <taxon>Glomeromycetes</taxon>
        <taxon>Glomerales</taxon>
        <taxon>Glomeraceae</taxon>
        <taxon>Rhizophagus</taxon>
    </lineage>
</organism>
<feature type="compositionally biased region" description="Polar residues" evidence="1">
    <location>
        <begin position="133"/>
        <end position="144"/>
    </location>
</feature>
<reference evidence="2 3" key="1">
    <citation type="submission" date="2014-02" db="EMBL/GenBank/DDBJ databases">
        <title>Single nucleus genome sequencing reveals high similarity among nuclei of an endomycorrhizal fungus.</title>
        <authorList>
            <person name="Lin K."/>
            <person name="Geurts R."/>
            <person name="Zhang Z."/>
            <person name="Limpens E."/>
            <person name="Saunders D.G."/>
            <person name="Mu D."/>
            <person name="Pang E."/>
            <person name="Cao H."/>
            <person name="Cha H."/>
            <person name="Lin T."/>
            <person name="Zhou Q."/>
            <person name="Shang Y."/>
            <person name="Li Y."/>
            <person name="Ivanov S."/>
            <person name="Sharma T."/>
            <person name="Velzen R.V."/>
            <person name="Ruijter N.D."/>
            <person name="Aanen D.K."/>
            <person name="Win J."/>
            <person name="Kamoun S."/>
            <person name="Bisseling T."/>
            <person name="Huang S."/>
        </authorList>
    </citation>
    <scope>NUCLEOTIDE SEQUENCE [LARGE SCALE GENOMIC DNA]</scope>
    <source>
        <strain evidence="3">DAOM197198w</strain>
    </source>
</reference>
<dbReference type="HOGENOM" id="CLU_733929_0_0_1"/>
<dbReference type="EMBL" id="JEMT01026501">
    <property type="protein sequence ID" value="EXX59319.1"/>
    <property type="molecule type" value="Genomic_DNA"/>
</dbReference>
<proteinExistence type="predicted"/>
<sequence>MRKKSSLNQWLRSGVVKQNTKNTLDSTLDTLYQICQLNVTRESISRSLKDILQTDLTFRQEQQEHSKIYNWFQERQKKPTPISIFKKTRIFSSAIGSHSTINIASSPNNITSSPNNVAGSSNNVAGSSNNVADSPNNIASTRDSSPPPIKQRYSFSEAEQGAVVETFLTLAEKAIYNFLVKYEDKLPDILVENFASKQNPPVSKDFRDADVLCMLKFIIENIKIFLKESAFHGSHKSKPIELLKDFKKDVRHKNAHGIVENNKGRWCDLSLQRVVHLTCEVVTCLGSDYKEVYAAKEKFDDEILKRWSSRAASDISNQAPSSSDFFTNLRNGSDTTSLNNETSNQSRACPLKRKLDDTDFDQMTDFVLGVFKKIKEKKTGEKQKILQLSLEKNETLIKIWRMAIIKRTYTEQINKFVLFSNSMFNMNLSFNTEDADHDSDSEKVV</sequence>
<evidence type="ECO:0000313" key="3">
    <source>
        <dbReference type="Proteomes" id="UP000022910"/>
    </source>
</evidence>
<dbReference type="AlphaFoldDB" id="A0A015JW44"/>
<accession>A0A015JW44</accession>
<evidence type="ECO:0000313" key="2">
    <source>
        <dbReference type="EMBL" id="EXX59319.1"/>
    </source>
</evidence>
<dbReference type="OrthoDB" id="2354640at2759"/>
<evidence type="ECO:0000256" key="1">
    <source>
        <dbReference type="SAM" id="MobiDB-lite"/>
    </source>
</evidence>